<gene>
    <name evidence="1" type="ORF">SAMN05720469_11640</name>
</gene>
<protein>
    <submittedName>
        <fullName evidence="1">Uncharacterized protein</fullName>
    </submittedName>
</protein>
<dbReference type="AlphaFoldDB" id="A0A1M6V1P0"/>
<evidence type="ECO:0000313" key="2">
    <source>
        <dbReference type="Proteomes" id="UP000184275"/>
    </source>
</evidence>
<dbReference type="Proteomes" id="UP000184275">
    <property type="component" value="Unassembled WGS sequence"/>
</dbReference>
<accession>A0A1M6V1P0</accession>
<evidence type="ECO:0000313" key="1">
    <source>
        <dbReference type="EMBL" id="SHK75324.1"/>
    </source>
</evidence>
<name>A0A1M6V1P0_9BACT</name>
<keyword evidence="2" id="KW-1185">Reference proteome</keyword>
<reference evidence="2" key="1">
    <citation type="submission" date="2016-11" db="EMBL/GenBank/DDBJ databases">
        <authorList>
            <person name="Varghese N."/>
            <person name="Submissions S."/>
        </authorList>
    </citation>
    <scope>NUCLEOTIDE SEQUENCE [LARGE SCALE GENOMIC DNA]</scope>
    <source>
        <strain evidence="2">UWOS</strain>
    </source>
</reference>
<organism evidence="1 2">
    <name type="scientific">Fibrobacter intestinalis</name>
    <dbReference type="NCBI Taxonomy" id="28122"/>
    <lineage>
        <taxon>Bacteria</taxon>
        <taxon>Pseudomonadati</taxon>
        <taxon>Fibrobacterota</taxon>
        <taxon>Fibrobacteria</taxon>
        <taxon>Fibrobacterales</taxon>
        <taxon>Fibrobacteraceae</taxon>
        <taxon>Fibrobacter</taxon>
    </lineage>
</organism>
<dbReference type="EMBL" id="FRAW01000016">
    <property type="protein sequence ID" value="SHK75324.1"/>
    <property type="molecule type" value="Genomic_DNA"/>
</dbReference>
<sequence>MQVGVNMKKSIFLLFLIILCAFDNANAYNFKCRSRNGWAPGNGRYSYEGEWIDYFGVYARAGEFVLFYYPRGGHGYWFYSSDCYKI</sequence>
<proteinExistence type="predicted"/>